<protein>
    <submittedName>
        <fullName evidence="3">Tripartite tricarboxylate transporter substrate binding protein</fullName>
    </submittedName>
</protein>
<dbReference type="InterPro" id="IPR005064">
    <property type="entry name" value="BUG"/>
</dbReference>
<comment type="similarity">
    <text evidence="1">Belongs to the UPF0065 (bug) family.</text>
</comment>
<keyword evidence="4" id="KW-1185">Reference proteome</keyword>
<dbReference type="PROSITE" id="PS51318">
    <property type="entry name" value="TAT"/>
    <property type="match status" value="1"/>
</dbReference>
<dbReference type="PIRSF" id="PIRSF017082">
    <property type="entry name" value="YflP"/>
    <property type="match status" value="1"/>
</dbReference>
<dbReference type="Proteomes" id="UP001174908">
    <property type="component" value="Unassembled WGS sequence"/>
</dbReference>
<feature type="signal peptide" evidence="2">
    <location>
        <begin position="1"/>
        <end position="29"/>
    </location>
</feature>
<evidence type="ECO:0000313" key="3">
    <source>
        <dbReference type="EMBL" id="MDM0044508.1"/>
    </source>
</evidence>
<proteinExistence type="inferred from homology"/>
<reference evidence="3" key="1">
    <citation type="submission" date="2023-06" db="EMBL/GenBank/DDBJ databases">
        <authorList>
            <person name="Jiang Y."/>
            <person name="Liu Q."/>
        </authorList>
    </citation>
    <scope>NUCLEOTIDE SEQUENCE</scope>
    <source>
        <strain evidence="3">CGMCC 1.12089</strain>
    </source>
</reference>
<sequence>MNDITRRALLRRASLAALLPLGAPALALAEQEPYPSRPIKWVVPYLAGTGPDTTTRILAEAVTPFIGQPVVIDNRAGAAGNIGARAGAKAAPDGYTWIYSAAPMAANMLMYKNPGYDALKDFRHIMRLTRSDIVVVVSAKSDIRTMQELVARAKAKNGQMNYASGGVGTPSHLGVEMMLTSAHAQAMHVPYKGASELVNAVIGDQVTFGAPIFSVAFPLIKAGQLRALAVAGSSRNPTLPDVPTLAEAGIKGAELTSWGGISVPAGTPDAVAEKIRGAFEKALAQPQVIALLEKQGGMVDIQDSTAYVKGFKQEMAFTEAMMKKVGLEAM</sequence>
<gene>
    <name evidence="3" type="ORF">QTH91_08460</name>
</gene>
<dbReference type="PANTHER" id="PTHR42928:SF5">
    <property type="entry name" value="BLR1237 PROTEIN"/>
    <property type="match status" value="1"/>
</dbReference>
<evidence type="ECO:0000313" key="4">
    <source>
        <dbReference type="Proteomes" id="UP001174908"/>
    </source>
</evidence>
<evidence type="ECO:0000256" key="2">
    <source>
        <dbReference type="SAM" id="SignalP"/>
    </source>
</evidence>
<dbReference type="InterPro" id="IPR006311">
    <property type="entry name" value="TAT_signal"/>
</dbReference>
<organism evidence="3 4">
    <name type="scientific">Variovorax dokdonensis</name>
    <dbReference type="NCBI Taxonomy" id="344883"/>
    <lineage>
        <taxon>Bacteria</taxon>
        <taxon>Pseudomonadati</taxon>
        <taxon>Pseudomonadota</taxon>
        <taxon>Betaproteobacteria</taxon>
        <taxon>Burkholderiales</taxon>
        <taxon>Comamonadaceae</taxon>
        <taxon>Variovorax</taxon>
    </lineage>
</organism>
<dbReference type="Gene3D" id="3.40.190.150">
    <property type="entry name" value="Bordetella uptake gene, domain 1"/>
    <property type="match status" value="1"/>
</dbReference>
<comment type="caution">
    <text evidence="3">The sequence shown here is derived from an EMBL/GenBank/DDBJ whole genome shotgun (WGS) entry which is preliminary data.</text>
</comment>
<dbReference type="RefSeq" id="WP_286659540.1">
    <property type="nucleotide sequence ID" value="NZ_JASZYV010000001.1"/>
</dbReference>
<dbReference type="InterPro" id="IPR042100">
    <property type="entry name" value="Bug_dom1"/>
</dbReference>
<dbReference type="PANTHER" id="PTHR42928">
    <property type="entry name" value="TRICARBOXYLATE-BINDING PROTEIN"/>
    <property type="match status" value="1"/>
</dbReference>
<dbReference type="Pfam" id="PF03401">
    <property type="entry name" value="TctC"/>
    <property type="match status" value="1"/>
</dbReference>
<evidence type="ECO:0000256" key="1">
    <source>
        <dbReference type="ARBA" id="ARBA00006987"/>
    </source>
</evidence>
<keyword evidence="2" id="KW-0732">Signal</keyword>
<feature type="chain" id="PRO_5046272679" evidence="2">
    <location>
        <begin position="30"/>
        <end position="330"/>
    </location>
</feature>
<dbReference type="EMBL" id="JASZYV010000001">
    <property type="protein sequence ID" value="MDM0044508.1"/>
    <property type="molecule type" value="Genomic_DNA"/>
</dbReference>
<dbReference type="Gene3D" id="3.40.190.10">
    <property type="entry name" value="Periplasmic binding protein-like II"/>
    <property type="match status" value="1"/>
</dbReference>
<accession>A0ABT7N9B1</accession>
<dbReference type="SUPFAM" id="SSF53850">
    <property type="entry name" value="Periplasmic binding protein-like II"/>
    <property type="match status" value="1"/>
</dbReference>
<dbReference type="CDD" id="cd07012">
    <property type="entry name" value="PBP2_Bug_TTT"/>
    <property type="match status" value="1"/>
</dbReference>
<name>A0ABT7N9B1_9BURK</name>